<feature type="compositionally biased region" description="Low complexity" evidence="3">
    <location>
        <begin position="80"/>
        <end position="91"/>
    </location>
</feature>
<feature type="transmembrane region" description="Helical" evidence="4">
    <location>
        <begin position="140"/>
        <end position="161"/>
    </location>
</feature>
<proteinExistence type="predicted"/>
<name>A0A6G1I2V2_9PEZI</name>
<dbReference type="InterPro" id="IPR001452">
    <property type="entry name" value="SH3_domain"/>
</dbReference>
<dbReference type="InterPro" id="IPR036028">
    <property type="entry name" value="SH3-like_dom_sf"/>
</dbReference>
<evidence type="ECO:0000313" key="7">
    <source>
        <dbReference type="Proteomes" id="UP000799640"/>
    </source>
</evidence>
<protein>
    <recommendedName>
        <fullName evidence="5">SH3 domain-containing protein</fullName>
    </recommendedName>
</protein>
<evidence type="ECO:0000313" key="6">
    <source>
        <dbReference type="EMBL" id="KAF2402399.1"/>
    </source>
</evidence>
<evidence type="ECO:0000256" key="1">
    <source>
        <dbReference type="ARBA" id="ARBA00022443"/>
    </source>
</evidence>
<dbReference type="EMBL" id="ML996691">
    <property type="protein sequence ID" value="KAF2402399.1"/>
    <property type="molecule type" value="Genomic_DNA"/>
</dbReference>
<dbReference type="PROSITE" id="PS50002">
    <property type="entry name" value="SH3"/>
    <property type="match status" value="1"/>
</dbReference>
<feature type="compositionally biased region" description="Pro residues" evidence="3">
    <location>
        <begin position="650"/>
        <end position="661"/>
    </location>
</feature>
<feature type="compositionally biased region" description="Polar residues" evidence="3">
    <location>
        <begin position="603"/>
        <end position="612"/>
    </location>
</feature>
<sequence length="661" mass="67560">MRLSALLDTLLRRDAALEPRQKGILTLVSVVTMTAPKTFEGPAVFVTPTIIGGGAVFASRTGSQAVATGTDTETNDDGSAETASATKASPASTTAVAPTTLITAASSPLITSSATNGAAASTTTAAASKSSSGMSGGAKAGLAFGIIILIGALLGALLFMYNRKKKQATGERLDDEKAAMPRPDALPAHPEPVPMMATATPRSTDNLNAPRLSLRPVTQFDPKFGDRRSAMGLSAAASVATAGAVVAAQDSRGNLLPQPATLPTVNEKTANDPANPFGNHAETINTPNGSPIVQAGPNAIPMEKMNAPLPAPPKTIDASDFPLPDSAMVSKAPSFISEVPPLSNAPSHLSLVSPPSNSVTSLPMSLQVGDSPVSSGAGSAVAAAGVATAAGVAGAAVVAGAVSAGKAKDNSASSPPPAEIVHRVQLDFKPSMDDELDIRAGQIVRVLHEYDDGWVLCARLDRSQQGVVPRTCLSKNPVKPRPNPNQQQQNRPRGPPPQNRGSPSGPAPFANPVPRPLTPTGRKSPAPFQQAPRSMTPTGRNSPAPYAQPPRAMTPTGNRPRAASNASPYMAYNPQARSMSPGPYGSGQLQTPQRPEPNRRRSNSMGQLSQPQLPAVASPVSAMNSPGPSSPQSHIVSPIGSVITRKPVPGQSPPAGPPAQS</sequence>
<dbReference type="SMART" id="SM00326">
    <property type="entry name" value="SH3"/>
    <property type="match status" value="1"/>
</dbReference>
<accession>A0A6G1I2V2</accession>
<feature type="compositionally biased region" description="Polar residues" evidence="3">
    <location>
        <begin position="531"/>
        <end position="541"/>
    </location>
</feature>
<dbReference type="AlphaFoldDB" id="A0A6G1I2V2"/>
<feature type="domain" description="SH3" evidence="5">
    <location>
        <begin position="417"/>
        <end position="478"/>
    </location>
</feature>
<dbReference type="InterPro" id="IPR035521">
    <property type="entry name" value="Fus1_SH3"/>
</dbReference>
<evidence type="ECO:0000259" key="5">
    <source>
        <dbReference type="PROSITE" id="PS50002"/>
    </source>
</evidence>
<feature type="region of interest" description="Disordered" evidence="3">
    <location>
        <begin position="67"/>
        <end position="91"/>
    </location>
</feature>
<dbReference type="Gene3D" id="2.30.30.40">
    <property type="entry name" value="SH3 Domains"/>
    <property type="match status" value="1"/>
</dbReference>
<keyword evidence="7" id="KW-1185">Reference proteome</keyword>
<feature type="compositionally biased region" description="Basic and acidic residues" evidence="3">
    <location>
        <begin position="168"/>
        <end position="179"/>
    </location>
</feature>
<dbReference type="SUPFAM" id="SSF50044">
    <property type="entry name" value="SH3-domain"/>
    <property type="match status" value="1"/>
</dbReference>
<evidence type="ECO:0000256" key="2">
    <source>
        <dbReference type="PROSITE-ProRule" id="PRU00192"/>
    </source>
</evidence>
<keyword evidence="4" id="KW-0812">Transmembrane</keyword>
<keyword evidence="4" id="KW-0472">Membrane</keyword>
<reference evidence="6" key="1">
    <citation type="journal article" date="2020" name="Stud. Mycol.">
        <title>101 Dothideomycetes genomes: a test case for predicting lifestyles and emergence of pathogens.</title>
        <authorList>
            <person name="Haridas S."/>
            <person name="Albert R."/>
            <person name="Binder M."/>
            <person name="Bloem J."/>
            <person name="Labutti K."/>
            <person name="Salamov A."/>
            <person name="Andreopoulos B."/>
            <person name="Baker S."/>
            <person name="Barry K."/>
            <person name="Bills G."/>
            <person name="Bluhm B."/>
            <person name="Cannon C."/>
            <person name="Castanera R."/>
            <person name="Culley D."/>
            <person name="Daum C."/>
            <person name="Ezra D."/>
            <person name="Gonzalez J."/>
            <person name="Henrissat B."/>
            <person name="Kuo A."/>
            <person name="Liang C."/>
            <person name="Lipzen A."/>
            <person name="Lutzoni F."/>
            <person name="Magnuson J."/>
            <person name="Mondo S."/>
            <person name="Nolan M."/>
            <person name="Ohm R."/>
            <person name="Pangilinan J."/>
            <person name="Park H.-J."/>
            <person name="Ramirez L."/>
            <person name="Alfaro M."/>
            <person name="Sun H."/>
            <person name="Tritt A."/>
            <person name="Yoshinaga Y."/>
            <person name="Zwiers L.-H."/>
            <person name="Turgeon B."/>
            <person name="Goodwin S."/>
            <person name="Spatafora J."/>
            <person name="Crous P."/>
            <person name="Grigoriev I."/>
        </authorList>
    </citation>
    <scope>NUCLEOTIDE SEQUENCE</scope>
    <source>
        <strain evidence="6">CBS 262.69</strain>
    </source>
</reference>
<dbReference type="CDD" id="cd11854">
    <property type="entry name" value="SH3_Fus1p"/>
    <property type="match status" value="1"/>
</dbReference>
<keyword evidence="1 2" id="KW-0728">SH3 domain</keyword>
<dbReference type="Pfam" id="PF14604">
    <property type="entry name" value="SH3_9"/>
    <property type="match status" value="1"/>
</dbReference>
<keyword evidence="4" id="KW-1133">Transmembrane helix</keyword>
<feature type="compositionally biased region" description="Polar residues" evidence="3">
    <location>
        <begin position="621"/>
        <end position="635"/>
    </location>
</feature>
<feature type="region of interest" description="Disordered" evidence="3">
    <location>
        <begin position="468"/>
        <end position="661"/>
    </location>
</feature>
<feature type="region of interest" description="Disordered" evidence="3">
    <location>
        <begin position="168"/>
        <end position="192"/>
    </location>
</feature>
<dbReference type="OrthoDB" id="5340910at2759"/>
<evidence type="ECO:0000256" key="4">
    <source>
        <dbReference type="SAM" id="Phobius"/>
    </source>
</evidence>
<evidence type="ECO:0000256" key="3">
    <source>
        <dbReference type="SAM" id="MobiDB-lite"/>
    </source>
</evidence>
<feature type="compositionally biased region" description="Pro residues" evidence="3">
    <location>
        <begin position="505"/>
        <end position="517"/>
    </location>
</feature>
<gene>
    <name evidence="6" type="ORF">EJ06DRAFT_337759</name>
</gene>
<organism evidence="6 7">
    <name type="scientific">Trichodelitschia bisporula</name>
    <dbReference type="NCBI Taxonomy" id="703511"/>
    <lineage>
        <taxon>Eukaryota</taxon>
        <taxon>Fungi</taxon>
        <taxon>Dikarya</taxon>
        <taxon>Ascomycota</taxon>
        <taxon>Pezizomycotina</taxon>
        <taxon>Dothideomycetes</taxon>
        <taxon>Dothideomycetes incertae sedis</taxon>
        <taxon>Phaeotrichales</taxon>
        <taxon>Phaeotrichaceae</taxon>
        <taxon>Trichodelitschia</taxon>
    </lineage>
</organism>
<dbReference type="Proteomes" id="UP000799640">
    <property type="component" value="Unassembled WGS sequence"/>
</dbReference>